<comment type="cofactor">
    <cofactor evidence="3">
        <name>Zn(2+)</name>
        <dbReference type="ChEBI" id="CHEBI:29105"/>
    </cofactor>
    <text evidence="3">Binds 2 Zn(2+) ions.</text>
</comment>
<feature type="chain" id="PRO_5014672454" evidence="6">
    <location>
        <begin position="25"/>
        <end position="592"/>
    </location>
</feature>
<dbReference type="OrthoDB" id="9794455at2"/>
<dbReference type="PANTHER" id="PTHR11596">
    <property type="entry name" value="ALKALINE PHOSPHATASE"/>
    <property type="match status" value="1"/>
</dbReference>
<name>A0A2N5Y5L4_9GAMM</name>
<feature type="region of interest" description="Disordered" evidence="5">
    <location>
        <begin position="302"/>
        <end position="321"/>
    </location>
</feature>
<feature type="signal peptide" evidence="6">
    <location>
        <begin position="1"/>
        <end position="24"/>
    </location>
</feature>
<protein>
    <submittedName>
        <fullName evidence="7">Alkaline phosphatase</fullName>
    </submittedName>
</protein>
<dbReference type="InterPro" id="IPR001952">
    <property type="entry name" value="Alkaline_phosphatase"/>
</dbReference>
<organism evidence="7 8">
    <name type="scientific">Kineobactrum sediminis</name>
    <dbReference type="NCBI Taxonomy" id="1905677"/>
    <lineage>
        <taxon>Bacteria</taxon>
        <taxon>Pseudomonadati</taxon>
        <taxon>Pseudomonadota</taxon>
        <taxon>Gammaproteobacteria</taxon>
        <taxon>Cellvibrionales</taxon>
        <taxon>Halieaceae</taxon>
        <taxon>Kineobactrum</taxon>
    </lineage>
</organism>
<evidence type="ECO:0000256" key="2">
    <source>
        <dbReference type="PIRSR" id="PIRSR601952-1"/>
    </source>
</evidence>
<feature type="binding site" evidence="3">
    <location>
        <position position="112"/>
    </location>
    <ligand>
        <name>Mg(2+)</name>
        <dbReference type="ChEBI" id="CHEBI:18420"/>
    </ligand>
</feature>
<dbReference type="GO" id="GO:0004035">
    <property type="term" value="F:alkaline phosphatase activity"/>
    <property type="evidence" value="ECO:0007669"/>
    <property type="project" value="TreeGrafter"/>
</dbReference>
<dbReference type="GO" id="GO:0046872">
    <property type="term" value="F:metal ion binding"/>
    <property type="evidence" value="ECO:0007669"/>
    <property type="project" value="UniProtKB-KW"/>
</dbReference>
<feature type="binding site" evidence="3">
    <location>
        <position position="237"/>
    </location>
    <ligand>
        <name>Mg(2+)</name>
        <dbReference type="ChEBI" id="CHEBI:18420"/>
    </ligand>
</feature>
<evidence type="ECO:0000256" key="3">
    <source>
        <dbReference type="PIRSR" id="PIRSR601952-2"/>
    </source>
</evidence>
<feature type="binding site" evidence="3">
    <location>
        <position position="410"/>
    </location>
    <ligand>
        <name>Zn(2+)</name>
        <dbReference type="ChEBI" id="CHEBI:29105"/>
        <label>2</label>
    </ligand>
</feature>
<dbReference type="Proteomes" id="UP000234845">
    <property type="component" value="Unassembled WGS sequence"/>
</dbReference>
<keyword evidence="3" id="KW-0479">Metal-binding</keyword>
<keyword evidence="3" id="KW-0862">Zinc</keyword>
<dbReference type="Gene3D" id="3.40.720.10">
    <property type="entry name" value="Alkaline Phosphatase, subunit A"/>
    <property type="match status" value="1"/>
</dbReference>
<feature type="binding site" evidence="3">
    <location>
        <position position="235"/>
    </location>
    <ligand>
        <name>Mg(2+)</name>
        <dbReference type="ChEBI" id="CHEBI:18420"/>
    </ligand>
</feature>
<comment type="caution">
    <text evidence="7">The sequence shown here is derived from an EMBL/GenBank/DDBJ whole genome shotgun (WGS) entry which is preliminary data.</text>
</comment>
<dbReference type="AlphaFoldDB" id="A0A2N5Y5L4"/>
<dbReference type="SUPFAM" id="SSF53649">
    <property type="entry name" value="Alkaline phosphatase-like"/>
    <property type="match status" value="1"/>
</dbReference>
<feature type="binding site" evidence="3">
    <location>
        <position position="414"/>
    </location>
    <ligand>
        <name>Zn(2+)</name>
        <dbReference type="ChEBI" id="CHEBI:29105"/>
        <label>2</label>
    </ligand>
</feature>
<dbReference type="PRINTS" id="PR00113">
    <property type="entry name" value="ALKPHPHTASE"/>
</dbReference>
<feature type="binding site" evidence="3">
    <location>
        <position position="451"/>
    </location>
    <ligand>
        <name>Zn(2+)</name>
        <dbReference type="ChEBI" id="CHEBI:29105"/>
        <label>2</label>
    </ligand>
</feature>
<evidence type="ECO:0000256" key="5">
    <source>
        <dbReference type="SAM" id="MobiDB-lite"/>
    </source>
</evidence>
<dbReference type="SMART" id="SM00098">
    <property type="entry name" value="alkPPc"/>
    <property type="match status" value="1"/>
</dbReference>
<gene>
    <name evidence="7" type="ORF">CWI75_04745</name>
</gene>
<evidence type="ECO:0000313" key="7">
    <source>
        <dbReference type="EMBL" id="PLW83662.1"/>
    </source>
</evidence>
<comment type="similarity">
    <text evidence="4">Belongs to the alkaline phosphatase family.</text>
</comment>
<comment type="cofactor">
    <cofactor evidence="3">
        <name>Mg(2+)</name>
        <dbReference type="ChEBI" id="CHEBI:18420"/>
    </cofactor>
    <text evidence="3">Binds 1 Mg(2+) ion.</text>
</comment>
<reference evidence="8" key="1">
    <citation type="submission" date="2017-11" db="EMBL/GenBank/DDBJ databases">
        <title>The draft genome sequence of Chromatocurvus sp. F02.</title>
        <authorList>
            <person name="Du Z.-J."/>
            <person name="Chang Y.-Q."/>
        </authorList>
    </citation>
    <scope>NUCLEOTIDE SEQUENCE [LARGE SCALE GENOMIC DNA]</scope>
    <source>
        <strain evidence="8">F02</strain>
    </source>
</reference>
<keyword evidence="3" id="KW-0460">Magnesium</keyword>
<evidence type="ECO:0000256" key="6">
    <source>
        <dbReference type="SAM" id="SignalP"/>
    </source>
</evidence>
<keyword evidence="1" id="KW-0597">Phosphoprotein</keyword>
<sequence length="592" mass="61883">MLIQKPASLLKVLALAVVGATLVACEGDDGSAGTQGLPGVQGPQGDQGPIGDQGPAGADGEDAPVTLSRLQLLNNVNNAFYVNDEGRMQAMSSEDLKEVRGSAKNVILFVGDGMGVSTVTAARIRAGEIKGMAWDDALSSDFDGPESNDLSFDRFPFAGLVKVYNTNSQVPDSAGTMNAMVTGVKTDIGTFGFDQTVVRGDCTTGTDANVLRTSLELAEIAGLSTGVVSTARVTHATPAANYAKSVDRNYEDNSDVPVGCGEEDIASQLLSLEARVKTAVPGARIDGIDVVMGGGRRHFLPNDATENVEKPTAAGAEGDRTDGRNLFDEWSALYADGVIAHDKAAFDAVDTESTSKLMGIFNESHMQYELDRNNDILGEPSLSEMTAKAIQILDNNPRGFYLQVESGRIDHAHHAGNAAGALADTIEMAKAVQAAVNLTSVENTLIIVTADHSHVLTIGGYVKRGNPILGKAIYAGSDTPQAASDGMPFTTLAYTNGRGFCDLGAETDSDAGYGCPITSGRVDISSIDTTAAGYHQEAIIPLSSETHSGEDVGIYAQGPGASLVRGTNEQNAIFHFVDYALDLIAKADQAVQ</sequence>
<feature type="compositionally biased region" description="Low complexity" evidence="5">
    <location>
        <begin position="34"/>
        <end position="58"/>
    </location>
</feature>
<feature type="active site" description="Phosphoserine intermediate" evidence="2">
    <location>
        <position position="173"/>
    </location>
</feature>
<evidence type="ECO:0000313" key="8">
    <source>
        <dbReference type="Proteomes" id="UP000234845"/>
    </source>
</evidence>
<dbReference type="Pfam" id="PF00245">
    <property type="entry name" value="Alk_phosphatase"/>
    <property type="match status" value="1"/>
</dbReference>
<proteinExistence type="inferred from homology"/>
<dbReference type="RefSeq" id="WP_101520343.1">
    <property type="nucleotide sequence ID" value="NZ_PKLZ01000002.1"/>
</dbReference>
<dbReference type="InterPro" id="IPR017850">
    <property type="entry name" value="Alkaline_phosphatase_core_sf"/>
</dbReference>
<feature type="binding site" evidence="3">
    <location>
        <position position="547"/>
    </location>
    <ligand>
        <name>Zn(2+)</name>
        <dbReference type="ChEBI" id="CHEBI:29105"/>
        <label>2</label>
    </ligand>
</feature>
<keyword evidence="6" id="KW-0732">Signal</keyword>
<feature type="region of interest" description="Disordered" evidence="5">
    <location>
        <begin position="33"/>
        <end position="62"/>
    </location>
</feature>
<dbReference type="EMBL" id="PKLZ01000002">
    <property type="protein sequence ID" value="PLW83662.1"/>
    <property type="molecule type" value="Genomic_DNA"/>
</dbReference>
<evidence type="ECO:0000256" key="1">
    <source>
        <dbReference type="ARBA" id="ARBA00022553"/>
    </source>
</evidence>
<feature type="binding site" evidence="3">
    <location>
        <position position="405"/>
    </location>
    <ligand>
        <name>Mg(2+)</name>
        <dbReference type="ChEBI" id="CHEBI:18420"/>
    </ligand>
</feature>
<dbReference type="PANTHER" id="PTHR11596:SF5">
    <property type="entry name" value="ALKALINE PHOSPHATASE"/>
    <property type="match status" value="1"/>
</dbReference>
<dbReference type="CDD" id="cd16012">
    <property type="entry name" value="ALP"/>
    <property type="match status" value="1"/>
</dbReference>
<evidence type="ECO:0000256" key="4">
    <source>
        <dbReference type="RuleBase" id="RU003946"/>
    </source>
</evidence>
<accession>A0A2N5Y5L4</accession>
<feature type="binding site" evidence="3">
    <location>
        <position position="112"/>
    </location>
    <ligand>
        <name>Zn(2+)</name>
        <dbReference type="ChEBI" id="CHEBI:29105"/>
        <label>2</label>
    </ligand>
</feature>
<dbReference type="PROSITE" id="PS51257">
    <property type="entry name" value="PROKAR_LIPOPROTEIN"/>
    <property type="match status" value="1"/>
</dbReference>
<feature type="binding site" evidence="3">
    <location>
        <position position="452"/>
    </location>
    <ligand>
        <name>Zn(2+)</name>
        <dbReference type="ChEBI" id="CHEBI:29105"/>
        <label>2</label>
    </ligand>
</feature>
<keyword evidence="8" id="KW-1185">Reference proteome</keyword>